<feature type="compositionally biased region" description="Polar residues" evidence="1">
    <location>
        <begin position="8"/>
        <end position="18"/>
    </location>
</feature>
<dbReference type="STRING" id="161355.PS9374_00250"/>
<evidence type="ECO:0000313" key="4">
    <source>
        <dbReference type="Proteomes" id="UP000077701"/>
    </source>
</evidence>
<organism evidence="3 4">
    <name type="scientific">Planomonospora sphaerica</name>
    <dbReference type="NCBI Taxonomy" id="161355"/>
    <lineage>
        <taxon>Bacteria</taxon>
        <taxon>Bacillati</taxon>
        <taxon>Actinomycetota</taxon>
        <taxon>Actinomycetes</taxon>
        <taxon>Streptosporangiales</taxon>
        <taxon>Streptosporangiaceae</taxon>
        <taxon>Planomonospora</taxon>
    </lineage>
</organism>
<comment type="caution">
    <text evidence="3">The sequence shown here is derived from an EMBL/GenBank/DDBJ whole genome shotgun (WGS) entry which is preliminary data.</text>
</comment>
<feature type="compositionally biased region" description="Pro residues" evidence="1">
    <location>
        <begin position="19"/>
        <end position="30"/>
    </location>
</feature>
<evidence type="ECO:0000256" key="2">
    <source>
        <dbReference type="SAM" id="SignalP"/>
    </source>
</evidence>
<evidence type="ECO:0000256" key="1">
    <source>
        <dbReference type="SAM" id="MobiDB-lite"/>
    </source>
</evidence>
<proteinExistence type="predicted"/>
<reference evidence="4" key="2">
    <citation type="submission" date="2016-04" db="EMBL/GenBank/DDBJ databases">
        <title>Planomonospora sphaerica JCM9374 whole genome shotgun sequence.</title>
        <authorList>
            <person name="Suzuki T."/>
            <person name="Dohra H."/>
            <person name="Kodani S."/>
        </authorList>
    </citation>
    <scope>NUCLEOTIDE SEQUENCE [LARGE SCALE GENOMIC DNA]</scope>
    <source>
        <strain evidence="4">JCM 9374</strain>
    </source>
</reference>
<evidence type="ECO:0000313" key="3">
    <source>
        <dbReference type="EMBL" id="GAT64620.1"/>
    </source>
</evidence>
<accession>A0A171B3E5</accession>
<name>A0A171B3E5_9ACTN</name>
<feature type="signal peptide" evidence="2">
    <location>
        <begin position="1"/>
        <end position="17"/>
    </location>
</feature>
<reference evidence="3 4" key="1">
    <citation type="journal article" date="2016" name="Genome Announc.">
        <title>Draft Genome Sequence of Planomonospora sphaerica JCM9374, a Rare Actinomycete.</title>
        <authorList>
            <person name="Dohra H."/>
            <person name="Suzuki T."/>
            <person name="Inoue Y."/>
            <person name="Kodani S."/>
        </authorList>
    </citation>
    <scope>NUCLEOTIDE SEQUENCE [LARGE SCALE GENOMIC DNA]</scope>
    <source>
        <strain evidence="3 4">JCM 9374</strain>
    </source>
</reference>
<dbReference type="AlphaFoldDB" id="A0A171B3E5"/>
<feature type="region of interest" description="Disordered" evidence="1">
    <location>
        <begin position="1"/>
        <end position="48"/>
    </location>
</feature>
<keyword evidence="2" id="KW-0732">Signal</keyword>
<keyword evidence="4" id="KW-1185">Reference proteome</keyword>
<dbReference type="Proteomes" id="UP000077701">
    <property type="component" value="Unassembled WGS sequence"/>
</dbReference>
<protein>
    <submittedName>
        <fullName evidence="3">Putative secreted protein</fullName>
    </submittedName>
</protein>
<feature type="chain" id="PRO_5039254005" evidence="2">
    <location>
        <begin position="18"/>
        <end position="326"/>
    </location>
</feature>
<sequence length="326" mass="34532">MLAVAAVSSLTTSFSTAGSPPPALADPEPAPTHTAVTEFPRPEDPDAPLRAAIEEARKQGKPVAVEQVYTETSRTWAYPDGHLTMESYAGPARLRQADGSWAWIDTALVEQDGVLRPKVAKADVEFSTGGGGKPFASMERDEQDQRFALEWPAPLPRPVVNGNVATYTDAAGAGADLVVTALPTGFRHDVVLREKPSGPVEFRIPVQAENLTSSKTKDGGLKLADEAGKTVAKAPAPVMTDSSGRRPAVRQDGRSPLVRQRVGKIDTRVIKDSGRSLLVLAPDAGWLADPATEYPVVVDPTTTLTLQNDVQVYSGPCGGDSTSSDQ</sequence>
<gene>
    <name evidence="3" type="ORF">PS9374_00250</name>
</gene>
<dbReference type="EMBL" id="BDCX01000001">
    <property type="protein sequence ID" value="GAT64620.1"/>
    <property type="molecule type" value="Genomic_DNA"/>
</dbReference>